<dbReference type="InterPro" id="IPR001867">
    <property type="entry name" value="OmpR/PhoB-type_DNA-bd"/>
</dbReference>
<dbReference type="RefSeq" id="WP_189767918.1">
    <property type="nucleotide sequence ID" value="NZ_BNCK01000002.1"/>
</dbReference>
<gene>
    <name evidence="5" type="ORF">GCM10017161_10100</name>
</gene>
<keyword evidence="1 2" id="KW-0238">DNA-binding</keyword>
<feature type="DNA-binding region" description="OmpR/PhoB-type" evidence="2">
    <location>
        <begin position="1"/>
        <end position="94"/>
    </location>
</feature>
<evidence type="ECO:0000313" key="6">
    <source>
        <dbReference type="Proteomes" id="UP000623842"/>
    </source>
</evidence>
<dbReference type="EMBL" id="BNCK01000002">
    <property type="protein sequence ID" value="GHF84614.1"/>
    <property type="molecule type" value="Genomic_DNA"/>
</dbReference>
<dbReference type="GO" id="GO:0000160">
    <property type="term" value="P:phosphorelay signal transduction system"/>
    <property type="evidence" value="ECO:0007669"/>
    <property type="project" value="InterPro"/>
</dbReference>
<keyword evidence="3" id="KW-0472">Membrane</keyword>
<dbReference type="Pfam" id="PF00486">
    <property type="entry name" value="Trans_reg_C"/>
    <property type="match status" value="1"/>
</dbReference>
<feature type="transmembrane region" description="Helical" evidence="3">
    <location>
        <begin position="117"/>
        <end position="138"/>
    </location>
</feature>
<evidence type="ECO:0000259" key="4">
    <source>
        <dbReference type="PROSITE" id="PS51755"/>
    </source>
</evidence>
<proteinExistence type="predicted"/>
<dbReference type="Gene3D" id="1.10.10.10">
    <property type="entry name" value="Winged helix-like DNA-binding domain superfamily/Winged helix DNA-binding domain"/>
    <property type="match status" value="1"/>
</dbReference>
<keyword evidence="3" id="KW-1133">Transmembrane helix</keyword>
<comment type="caution">
    <text evidence="5">The sequence shown here is derived from an EMBL/GenBank/DDBJ whole genome shotgun (WGS) entry which is preliminary data.</text>
</comment>
<dbReference type="AlphaFoldDB" id="A0A919EJ11"/>
<organism evidence="5 6">
    <name type="scientific">Thalassotalea marina</name>
    <dbReference type="NCBI Taxonomy" id="1673741"/>
    <lineage>
        <taxon>Bacteria</taxon>
        <taxon>Pseudomonadati</taxon>
        <taxon>Pseudomonadota</taxon>
        <taxon>Gammaproteobacteria</taxon>
        <taxon>Alteromonadales</taxon>
        <taxon>Colwelliaceae</taxon>
        <taxon>Thalassotalea</taxon>
    </lineage>
</organism>
<dbReference type="SMART" id="SM00862">
    <property type="entry name" value="Trans_reg_C"/>
    <property type="match status" value="1"/>
</dbReference>
<dbReference type="SMART" id="SM00028">
    <property type="entry name" value="TPR"/>
    <property type="match status" value="3"/>
</dbReference>
<dbReference type="GO" id="GO:0006355">
    <property type="term" value="P:regulation of DNA-templated transcription"/>
    <property type="evidence" value="ECO:0007669"/>
    <property type="project" value="InterPro"/>
</dbReference>
<dbReference type="SUPFAM" id="SSF46894">
    <property type="entry name" value="C-terminal effector domain of the bipartite response regulators"/>
    <property type="match status" value="1"/>
</dbReference>
<dbReference type="GO" id="GO:0003677">
    <property type="term" value="F:DNA binding"/>
    <property type="evidence" value="ECO:0007669"/>
    <property type="project" value="UniProtKB-UniRule"/>
</dbReference>
<keyword evidence="3" id="KW-0812">Transmembrane</keyword>
<dbReference type="InterPro" id="IPR036388">
    <property type="entry name" value="WH-like_DNA-bd_sf"/>
</dbReference>
<dbReference type="InterPro" id="IPR016032">
    <property type="entry name" value="Sig_transdc_resp-reg_C-effctor"/>
</dbReference>
<keyword evidence="6" id="KW-1185">Reference proteome</keyword>
<evidence type="ECO:0000313" key="5">
    <source>
        <dbReference type="EMBL" id="GHF84614.1"/>
    </source>
</evidence>
<dbReference type="PROSITE" id="PS51755">
    <property type="entry name" value="OMPR_PHOB"/>
    <property type="match status" value="1"/>
</dbReference>
<dbReference type="InterPro" id="IPR011990">
    <property type="entry name" value="TPR-like_helical_dom_sf"/>
</dbReference>
<protein>
    <recommendedName>
        <fullName evidence="4">OmpR/PhoB-type domain-containing protein</fullName>
    </recommendedName>
</protein>
<name>A0A919EJ11_9GAMM</name>
<evidence type="ECO:0000256" key="2">
    <source>
        <dbReference type="PROSITE-ProRule" id="PRU01091"/>
    </source>
</evidence>
<evidence type="ECO:0000256" key="1">
    <source>
        <dbReference type="ARBA" id="ARBA00023125"/>
    </source>
</evidence>
<sequence length="541" mass="62609">MHYCIGDFTLHPLTNKVVIGNEDKPIRQKTLQLLVYLLEHQDAIHSKQQLLDAIWQSAGAQEHVLFQSINEIRAIFKPLEVVKTFPRQGYQWIYPYSKVETVTKTSHEIPTQKKNRYAIFALLTICLAVFSALFLSSWQVDRQQPNDTAGSALNSPIMSRELVVLPVENTVSDKSLAWVRLGGMDIMIKQLQAQNKLAVLDVEDVMMTLARGNSFDLNNVEQQARMIRTNVGEAVTLQTKLLGAPMQYQLHYRLVGRYQQKQNIIYADTVDQLWPQLVTQILHHYQEPQTATDFNEQYADHHLLQAMEHFHRQDFDKAEQYFNVLHDQRPSSVIAMRYLVKLLRFRSAYEQAEELASKALIEADRQGKMREYSRIVFQQGVIASSQLQFEKANKYFEQSRALADKYGDKLYVAFSHTEIARLLAIKGYYSQAEALYLEALKYHESFRCPYGQVANLHALAELQWQVKDKLQTNDYYVEAMAVAKQNNLKVEQVFLLLSLKTHTVTQEDKQQITDKIYALIETLPNDNIRKYLTGILENKQV</sequence>
<dbReference type="Gene3D" id="1.25.40.10">
    <property type="entry name" value="Tetratricopeptide repeat domain"/>
    <property type="match status" value="2"/>
</dbReference>
<feature type="domain" description="OmpR/PhoB-type" evidence="4">
    <location>
        <begin position="1"/>
        <end position="94"/>
    </location>
</feature>
<reference evidence="5" key="2">
    <citation type="submission" date="2020-09" db="EMBL/GenBank/DDBJ databases">
        <authorList>
            <person name="Sun Q."/>
            <person name="Kim S."/>
        </authorList>
    </citation>
    <scope>NUCLEOTIDE SEQUENCE</scope>
    <source>
        <strain evidence="5">KCTC 42731</strain>
    </source>
</reference>
<dbReference type="Proteomes" id="UP000623842">
    <property type="component" value="Unassembled WGS sequence"/>
</dbReference>
<reference evidence="5" key="1">
    <citation type="journal article" date="2014" name="Int. J. Syst. Evol. Microbiol.">
        <title>Complete genome sequence of Corynebacterium casei LMG S-19264T (=DSM 44701T), isolated from a smear-ripened cheese.</title>
        <authorList>
            <consortium name="US DOE Joint Genome Institute (JGI-PGF)"/>
            <person name="Walter F."/>
            <person name="Albersmeier A."/>
            <person name="Kalinowski J."/>
            <person name="Ruckert C."/>
        </authorList>
    </citation>
    <scope>NUCLEOTIDE SEQUENCE</scope>
    <source>
        <strain evidence="5">KCTC 42731</strain>
    </source>
</reference>
<accession>A0A919EJ11</accession>
<dbReference type="SUPFAM" id="SSF48452">
    <property type="entry name" value="TPR-like"/>
    <property type="match status" value="1"/>
</dbReference>
<dbReference type="InterPro" id="IPR019734">
    <property type="entry name" value="TPR_rpt"/>
</dbReference>
<evidence type="ECO:0000256" key="3">
    <source>
        <dbReference type="SAM" id="Phobius"/>
    </source>
</evidence>